<dbReference type="Proteomes" id="UP000277007">
    <property type="component" value="Unassembled WGS sequence"/>
</dbReference>
<keyword evidence="1" id="KW-1133">Transmembrane helix</keyword>
<accession>A0A3S0KE27</accession>
<proteinExistence type="predicted"/>
<evidence type="ECO:0000313" key="3">
    <source>
        <dbReference type="EMBL" id="RTR24215.1"/>
    </source>
</evidence>
<evidence type="ECO:0000313" key="4">
    <source>
        <dbReference type="Proteomes" id="UP000277007"/>
    </source>
</evidence>
<dbReference type="Pfam" id="PF20712">
    <property type="entry name" value="CyanoTRADDas_TM"/>
    <property type="match status" value="1"/>
</dbReference>
<dbReference type="OrthoDB" id="7065491at2"/>
<dbReference type="InterPro" id="IPR048567">
    <property type="entry name" value="CyanoTRADDas_TM"/>
</dbReference>
<sequence>MNSTTIAPLREEIAFYALAIAFKITLPVAEIPYRLDMTEIISRILQMPDALLDRSPSYMAALIGILAAVIQIIFMLQRVKHEIFSKNEFSSRNSSHSSKLEKRNNGKNLSNSELDFAKQNSIIASSYNSALDSGIAINGLNTDLKSDNVSHGNIRNVNGGNLVDGLVISYHQQALSQAKFQFLFSVFAAIVGFFYILYASSKIDDANLATTAKIIPGIIIDVIAAIFFKQAEQTRQRATELYDRLRKDQQMRRAESIADSIENEQIRSAIKAQVSLHMAGLSPKEIDIISFVSNPYSNQRP</sequence>
<dbReference type="RefSeq" id="WP_126610950.1">
    <property type="nucleotide sequence ID" value="NZ_JBHUCY010000064.1"/>
</dbReference>
<protein>
    <recommendedName>
        <fullName evidence="2">Cyanobacterial TRADD-N associated 2 transmembrane domain-containing protein</fullName>
    </recommendedName>
</protein>
<evidence type="ECO:0000259" key="2">
    <source>
        <dbReference type="Pfam" id="PF20712"/>
    </source>
</evidence>
<keyword evidence="4" id="KW-1185">Reference proteome</keyword>
<feature type="domain" description="Cyanobacterial TRADD-N associated 2 transmembrane" evidence="2">
    <location>
        <begin position="173"/>
        <end position="237"/>
    </location>
</feature>
<dbReference type="EMBL" id="RXMA01000001">
    <property type="protein sequence ID" value="RTR24215.1"/>
    <property type="molecule type" value="Genomic_DNA"/>
</dbReference>
<evidence type="ECO:0000256" key="1">
    <source>
        <dbReference type="SAM" id="Phobius"/>
    </source>
</evidence>
<dbReference type="AlphaFoldDB" id="A0A3S0KE27"/>
<keyword evidence="1" id="KW-0812">Transmembrane</keyword>
<feature type="transmembrane region" description="Helical" evidence="1">
    <location>
        <begin position="180"/>
        <end position="198"/>
    </location>
</feature>
<gene>
    <name evidence="3" type="ORF">EJ903_00025</name>
</gene>
<feature type="transmembrane region" description="Helical" evidence="1">
    <location>
        <begin position="210"/>
        <end position="228"/>
    </location>
</feature>
<comment type="caution">
    <text evidence="3">The sequence shown here is derived from an EMBL/GenBank/DDBJ whole genome shotgun (WGS) entry which is preliminary data.</text>
</comment>
<name>A0A3S0KE27_9PROT</name>
<organism evidence="3 4">
    <name type="scientific">Azospirillum griseum</name>
    <dbReference type="NCBI Taxonomy" id="2496639"/>
    <lineage>
        <taxon>Bacteria</taxon>
        <taxon>Pseudomonadati</taxon>
        <taxon>Pseudomonadota</taxon>
        <taxon>Alphaproteobacteria</taxon>
        <taxon>Rhodospirillales</taxon>
        <taxon>Azospirillaceae</taxon>
        <taxon>Azospirillum</taxon>
    </lineage>
</organism>
<keyword evidence="1" id="KW-0472">Membrane</keyword>
<reference evidence="3 4" key="1">
    <citation type="submission" date="2018-12" db="EMBL/GenBank/DDBJ databases">
        <authorList>
            <person name="Yang Y."/>
        </authorList>
    </citation>
    <scope>NUCLEOTIDE SEQUENCE [LARGE SCALE GENOMIC DNA]</scope>
    <source>
        <strain evidence="3 4">L-25-5w-1</strain>
    </source>
</reference>
<feature type="transmembrane region" description="Helical" evidence="1">
    <location>
        <begin position="57"/>
        <end position="76"/>
    </location>
</feature>